<evidence type="ECO:0000313" key="2">
    <source>
        <dbReference type="EMBL" id="CAE7544101.1"/>
    </source>
</evidence>
<feature type="compositionally biased region" description="Acidic residues" evidence="1">
    <location>
        <begin position="116"/>
        <end position="129"/>
    </location>
</feature>
<reference evidence="2" key="1">
    <citation type="submission" date="2021-02" db="EMBL/GenBank/DDBJ databases">
        <authorList>
            <person name="Dougan E. K."/>
            <person name="Rhodes N."/>
            <person name="Thang M."/>
            <person name="Chan C."/>
        </authorList>
    </citation>
    <scope>NUCLEOTIDE SEQUENCE</scope>
</reference>
<gene>
    <name evidence="2" type="ORF">SNAT2548_LOCUS30518</name>
</gene>
<feature type="compositionally biased region" description="Basic and acidic residues" evidence="1">
    <location>
        <begin position="62"/>
        <end position="76"/>
    </location>
</feature>
<evidence type="ECO:0000256" key="1">
    <source>
        <dbReference type="SAM" id="MobiDB-lite"/>
    </source>
</evidence>
<feature type="compositionally biased region" description="Polar residues" evidence="1">
    <location>
        <begin position="173"/>
        <end position="184"/>
    </location>
</feature>
<sequence>MVAPDPAALVAAAVRAACLAKAPRRTVQGVAAAVVSVLMRPAEAAPSTVRGETARGPAAHEAVVEKSEEERREAVRAKRRLKRQRKKAARAAAAVSSANKEQVADEAHQGSAGDAETADGDGVGVDEEPEMGRRLSIESVESMASDCTVFSDFGGDGRDGLQWQPGGDRSEAAANNSLLSGGGA</sequence>
<dbReference type="OrthoDB" id="10637783at2759"/>
<name>A0A812TQM5_9DINO</name>
<dbReference type="EMBL" id="CAJNDS010002610">
    <property type="protein sequence ID" value="CAE7544101.1"/>
    <property type="molecule type" value="Genomic_DNA"/>
</dbReference>
<dbReference type="AlphaFoldDB" id="A0A812TQM5"/>
<comment type="caution">
    <text evidence="2">The sequence shown here is derived from an EMBL/GenBank/DDBJ whole genome shotgun (WGS) entry which is preliminary data.</text>
</comment>
<evidence type="ECO:0000313" key="3">
    <source>
        <dbReference type="Proteomes" id="UP000604046"/>
    </source>
</evidence>
<keyword evidence="3" id="KW-1185">Reference proteome</keyword>
<organism evidence="2 3">
    <name type="scientific">Symbiodinium natans</name>
    <dbReference type="NCBI Taxonomy" id="878477"/>
    <lineage>
        <taxon>Eukaryota</taxon>
        <taxon>Sar</taxon>
        <taxon>Alveolata</taxon>
        <taxon>Dinophyceae</taxon>
        <taxon>Suessiales</taxon>
        <taxon>Symbiodiniaceae</taxon>
        <taxon>Symbiodinium</taxon>
    </lineage>
</organism>
<accession>A0A812TQM5</accession>
<proteinExistence type="predicted"/>
<protein>
    <submittedName>
        <fullName evidence="2">Uncharacterized protein</fullName>
    </submittedName>
</protein>
<dbReference type="Proteomes" id="UP000604046">
    <property type="component" value="Unassembled WGS sequence"/>
</dbReference>
<feature type="region of interest" description="Disordered" evidence="1">
    <location>
        <begin position="43"/>
        <end position="184"/>
    </location>
</feature>
<feature type="compositionally biased region" description="Basic residues" evidence="1">
    <location>
        <begin position="77"/>
        <end position="89"/>
    </location>
</feature>